<accession>A0A455U956</accession>
<organism evidence="1 2">
    <name type="scientific">Vreelandella sulfidaeris</name>
    <dbReference type="NCBI Taxonomy" id="115553"/>
    <lineage>
        <taxon>Bacteria</taxon>
        <taxon>Pseudomonadati</taxon>
        <taxon>Pseudomonadota</taxon>
        <taxon>Gammaproteobacteria</taxon>
        <taxon>Oceanospirillales</taxon>
        <taxon>Halomonadaceae</taxon>
        <taxon>Vreelandella</taxon>
    </lineage>
</organism>
<proteinExistence type="predicted"/>
<dbReference type="Gene3D" id="3.50.50.60">
    <property type="entry name" value="FAD/NAD(P)-binding domain"/>
    <property type="match status" value="1"/>
</dbReference>
<dbReference type="InterPro" id="IPR036188">
    <property type="entry name" value="FAD/NAD-bd_sf"/>
</dbReference>
<dbReference type="Proteomes" id="UP000320231">
    <property type="component" value="Chromosome"/>
</dbReference>
<dbReference type="EMBL" id="AP019514">
    <property type="protein sequence ID" value="BBI62077.1"/>
    <property type="molecule type" value="Genomic_DNA"/>
</dbReference>
<evidence type="ECO:0008006" key="3">
    <source>
        <dbReference type="Google" id="ProtNLM"/>
    </source>
</evidence>
<dbReference type="Gene3D" id="3.30.390.30">
    <property type="match status" value="1"/>
</dbReference>
<sequence>MATGRSPNLNALALHNSGLALDDNGVPLNESSTLQCGNSPVFLVGDANQQAPVLHEAAHEGRIAGDNAGRYPDVIPAERKVPFSVVFCNPQITSVGLSIGRMSAAERENYVVGKARLKIRGEARC</sequence>
<evidence type="ECO:0000313" key="2">
    <source>
        <dbReference type="Proteomes" id="UP000320231"/>
    </source>
</evidence>
<dbReference type="InterPro" id="IPR016156">
    <property type="entry name" value="FAD/NAD-linked_Rdtase_dimer_sf"/>
</dbReference>
<dbReference type="AlphaFoldDB" id="A0A455U956"/>
<dbReference type="PANTHER" id="PTHR43014">
    <property type="entry name" value="MERCURIC REDUCTASE"/>
    <property type="match status" value="1"/>
</dbReference>
<dbReference type="SUPFAM" id="SSF51905">
    <property type="entry name" value="FAD/NAD(P)-binding domain"/>
    <property type="match status" value="1"/>
</dbReference>
<protein>
    <recommendedName>
        <fullName evidence="3">FAD/NAD(P)-binding domain-containing protein</fullName>
    </recommendedName>
</protein>
<dbReference type="KEGG" id="hsr:HSBAA_33830"/>
<dbReference type="GO" id="GO:0050660">
    <property type="term" value="F:flavin adenine dinucleotide binding"/>
    <property type="evidence" value="ECO:0007669"/>
    <property type="project" value="TreeGrafter"/>
</dbReference>
<dbReference type="PANTHER" id="PTHR43014:SF4">
    <property type="entry name" value="PYRIDINE NUCLEOTIDE-DISULFIDE OXIDOREDUCTASE RCLA-RELATED"/>
    <property type="match status" value="1"/>
</dbReference>
<gene>
    <name evidence="1" type="ORF">HSBAA_33830</name>
</gene>
<dbReference type="GO" id="GO:0003955">
    <property type="term" value="F:NAD(P)H dehydrogenase (quinone) activity"/>
    <property type="evidence" value="ECO:0007669"/>
    <property type="project" value="TreeGrafter"/>
</dbReference>
<reference evidence="1 2" key="1">
    <citation type="journal article" date="2019" name="Microbiol. Resour. Announc.">
        <title>Complete Genome Sequence of Halomonas sulfidaeris Strain Esulfide1 Isolated from a Metal Sulfide Rock at a Depth of 2,200 Meters, Obtained Using Nanopore Sequencing.</title>
        <authorList>
            <person name="Saito M."/>
            <person name="Nishigata A."/>
            <person name="Galipon J."/>
            <person name="Arakawa K."/>
        </authorList>
    </citation>
    <scope>NUCLEOTIDE SEQUENCE [LARGE SCALE GENOMIC DNA]</scope>
    <source>
        <strain evidence="1 2">ATCC BAA-803</strain>
    </source>
</reference>
<name>A0A455U956_9GAMM</name>
<evidence type="ECO:0000313" key="1">
    <source>
        <dbReference type="EMBL" id="BBI62077.1"/>
    </source>
</evidence>